<evidence type="ECO:0000256" key="6">
    <source>
        <dbReference type="ARBA" id="ARBA00022723"/>
    </source>
</evidence>
<evidence type="ECO:0000256" key="8">
    <source>
        <dbReference type="ARBA" id="ARBA00022842"/>
    </source>
</evidence>
<feature type="binding site" evidence="9">
    <location>
        <position position="93"/>
    </location>
    <ligand>
        <name>Mg(2+)</name>
        <dbReference type="ChEBI" id="CHEBI:18420"/>
        <label>2</label>
    </ligand>
</feature>
<dbReference type="EMBL" id="CP102774">
    <property type="protein sequence ID" value="UZF89035.1"/>
    <property type="molecule type" value="Genomic_DNA"/>
</dbReference>
<dbReference type="InterPro" id="IPR000760">
    <property type="entry name" value="Inositol_monophosphatase-like"/>
</dbReference>
<dbReference type="AlphaFoldDB" id="A0A9E8CNB9"/>
<dbReference type="InterPro" id="IPR022337">
    <property type="entry name" value="Inositol_monophosphatase_SuhB"/>
</dbReference>
<dbReference type="PANTHER" id="PTHR20854">
    <property type="entry name" value="INOSITOL MONOPHOSPHATASE"/>
    <property type="match status" value="1"/>
</dbReference>
<proteinExistence type="inferred from homology"/>
<comment type="catalytic activity">
    <reaction evidence="1 10">
        <text>a myo-inositol phosphate + H2O = myo-inositol + phosphate</text>
        <dbReference type="Rhea" id="RHEA:24056"/>
        <dbReference type="ChEBI" id="CHEBI:15377"/>
        <dbReference type="ChEBI" id="CHEBI:17268"/>
        <dbReference type="ChEBI" id="CHEBI:43474"/>
        <dbReference type="ChEBI" id="CHEBI:84139"/>
        <dbReference type="EC" id="3.1.3.25"/>
    </reaction>
</comment>
<dbReference type="Gene3D" id="3.30.540.10">
    <property type="entry name" value="Fructose-1,6-Bisphosphatase, subunit A, domain 1"/>
    <property type="match status" value="1"/>
</dbReference>
<dbReference type="PRINTS" id="PR01959">
    <property type="entry name" value="SBIMPHPHTASE"/>
</dbReference>
<evidence type="ECO:0000256" key="3">
    <source>
        <dbReference type="ARBA" id="ARBA00009759"/>
    </source>
</evidence>
<keyword evidence="8 9" id="KW-0460">Magnesium</keyword>
<evidence type="ECO:0000256" key="7">
    <source>
        <dbReference type="ARBA" id="ARBA00022801"/>
    </source>
</evidence>
<sequence length="281" mass="29527">MTTKPRTRSEIVEAMKEAARIGGASLAENFARLSALPILEKGPSDFVSAADIESERLIVAHLNAKLPEVAVLGEEGAASPDAGNGLRIIIDPLDGTNNFLHGIPQFSASLALMEGEEVTAGVTFNPLSGEMFWAVAGEGAYLGDRKLNGSSRQSLAHAVVGTCFPYNGKGDTEKAAREMAAIMPRVSGIRSPGSAALEIAYVAEGRFDGFWTSGAKLDLWDLAAGVIIAREAGCLATEIDGQGDPLQCRSLVVAPRQFHGKFVDIFRSTRAAGALNRAASV</sequence>
<comment type="similarity">
    <text evidence="3 10">Belongs to the inositol monophosphatase superfamily.</text>
</comment>
<evidence type="ECO:0000256" key="10">
    <source>
        <dbReference type="RuleBase" id="RU364068"/>
    </source>
</evidence>
<evidence type="ECO:0000256" key="4">
    <source>
        <dbReference type="ARBA" id="ARBA00013106"/>
    </source>
</evidence>
<name>A0A9E8CNB9_9HYPH</name>
<dbReference type="GO" id="GO:0006020">
    <property type="term" value="P:inositol metabolic process"/>
    <property type="evidence" value="ECO:0007669"/>
    <property type="project" value="TreeGrafter"/>
</dbReference>
<dbReference type="Gene3D" id="3.40.190.80">
    <property type="match status" value="1"/>
</dbReference>
<evidence type="ECO:0000256" key="2">
    <source>
        <dbReference type="ARBA" id="ARBA00001946"/>
    </source>
</evidence>
<keyword evidence="7 10" id="KW-0378">Hydrolase</keyword>
<feature type="binding site" evidence="9">
    <location>
        <position position="94"/>
    </location>
    <ligand>
        <name>Mg(2+)</name>
        <dbReference type="ChEBI" id="CHEBI:18420"/>
        <label>1</label>
        <note>catalytic</note>
    </ligand>
</feature>
<feature type="binding site" evidence="9">
    <location>
        <position position="221"/>
    </location>
    <ligand>
        <name>Mg(2+)</name>
        <dbReference type="ChEBI" id="CHEBI:18420"/>
        <label>1</label>
        <note>catalytic</note>
    </ligand>
</feature>
<feature type="binding site" evidence="9">
    <location>
        <position position="74"/>
    </location>
    <ligand>
        <name>Mg(2+)</name>
        <dbReference type="ChEBI" id="CHEBI:18420"/>
        <label>1</label>
        <note>catalytic</note>
    </ligand>
</feature>
<dbReference type="InterPro" id="IPR033942">
    <property type="entry name" value="IMPase"/>
</dbReference>
<reference evidence="11" key="1">
    <citation type="submission" date="2022-08" db="EMBL/GenBank/DDBJ databases">
        <title>Complete Genome Sequences of 2 Bosea sp. soil isolates.</title>
        <authorList>
            <person name="Alvarez Arevalo M."/>
            <person name="Sterndorff E.B."/>
            <person name="Faurdal D."/>
            <person name="Joergensen T.S."/>
            <person name="Weber T."/>
        </authorList>
    </citation>
    <scope>NUCLEOTIDE SEQUENCE</scope>
    <source>
        <strain evidence="11">NBC_00436</strain>
    </source>
</reference>
<dbReference type="EC" id="3.1.3.25" evidence="4 10"/>
<evidence type="ECO:0000313" key="11">
    <source>
        <dbReference type="EMBL" id="UZF89035.1"/>
    </source>
</evidence>
<feature type="binding site" evidence="9">
    <location>
        <position position="91"/>
    </location>
    <ligand>
        <name>Mg(2+)</name>
        <dbReference type="ChEBI" id="CHEBI:18420"/>
        <label>1</label>
        <note>catalytic</note>
    </ligand>
</feature>
<dbReference type="Pfam" id="PF00459">
    <property type="entry name" value="Inositol_P"/>
    <property type="match status" value="1"/>
</dbReference>
<dbReference type="GO" id="GO:0007165">
    <property type="term" value="P:signal transduction"/>
    <property type="evidence" value="ECO:0007669"/>
    <property type="project" value="TreeGrafter"/>
</dbReference>
<evidence type="ECO:0000256" key="9">
    <source>
        <dbReference type="PIRSR" id="PIRSR600760-2"/>
    </source>
</evidence>
<keyword evidence="6 9" id="KW-0479">Metal-binding</keyword>
<dbReference type="PANTHER" id="PTHR20854:SF4">
    <property type="entry name" value="INOSITOL-1-MONOPHOSPHATASE-RELATED"/>
    <property type="match status" value="1"/>
</dbReference>
<comment type="cofactor">
    <cofactor evidence="2 9 10">
        <name>Mg(2+)</name>
        <dbReference type="ChEBI" id="CHEBI:18420"/>
    </cofactor>
</comment>
<dbReference type="SUPFAM" id="SSF56655">
    <property type="entry name" value="Carbohydrate phosphatase"/>
    <property type="match status" value="1"/>
</dbReference>
<accession>A0A9E8CNB9</accession>
<dbReference type="GO" id="GO:0046872">
    <property type="term" value="F:metal ion binding"/>
    <property type="evidence" value="ECO:0007669"/>
    <property type="project" value="UniProtKB-KW"/>
</dbReference>
<dbReference type="GO" id="GO:0008934">
    <property type="term" value="F:inositol monophosphate 1-phosphatase activity"/>
    <property type="evidence" value="ECO:0007669"/>
    <property type="project" value="InterPro"/>
</dbReference>
<evidence type="ECO:0000256" key="1">
    <source>
        <dbReference type="ARBA" id="ARBA00001033"/>
    </source>
</evidence>
<gene>
    <name evidence="11" type="ORF">NWE54_09740</name>
</gene>
<protein>
    <recommendedName>
        <fullName evidence="5 10">Inositol-1-monophosphatase</fullName>
        <ecNumber evidence="4 10">3.1.3.25</ecNumber>
    </recommendedName>
</protein>
<organism evidence="11">
    <name type="scientific">Bosea sp. NBC_00436</name>
    <dbReference type="NCBI Taxonomy" id="2969620"/>
    <lineage>
        <taxon>Bacteria</taxon>
        <taxon>Pseudomonadati</taxon>
        <taxon>Pseudomonadota</taxon>
        <taxon>Alphaproteobacteria</taxon>
        <taxon>Hyphomicrobiales</taxon>
        <taxon>Boseaceae</taxon>
        <taxon>Bosea</taxon>
    </lineage>
</organism>
<dbReference type="FunFam" id="3.30.540.10:FF:000003">
    <property type="entry name" value="Inositol-1-monophosphatase"/>
    <property type="match status" value="1"/>
</dbReference>
<evidence type="ECO:0000256" key="5">
    <source>
        <dbReference type="ARBA" id="ARBA00019784"/>
    </source>
</evidence>
<dbReference type="CDD" id="cd01639">
    <property type="entry name" value="IMPase"/>
    <property type="match status" value="1"/>
</dbReference>
<dbReference type="PRINTS" id="PR00377">
    <property type="entry name" value="IMPHPHTASES"/>
</dbReference>